<dbReference type="OrthoDB" id="8749569at2759"/>
<dbReference type="GO" id="GO:0035295">
    <property type="term" value="P:tube development"/>
    <property type="evidence" value="ECO:0007669"/>
    <property type="project" value="UniProtKB-ARBA"/>
</dbReference>
<dbReference type="CDD" id="cd20908">
    <property type="entry name" value="SUF4-like"/>
    <property type="match status" value="1"/>
</dbReference>
<feature type="domain" description="C2H2-type" evidence="22">
    <location>
        <begin position="1162"/>
        <end position="1189"/>
    </location>
</feature>
<evidence type="ECO:0000256" key="13">
    <source>
        <dbReference type="ARBA" id="ARBA00023242"/>
    </source>
</evidence>
<dbReference type="PROSITE" id="PS00028">
    <property type="entry name" value="ZINC_FINGER_C2H2_1"/>
    <property type="match status" value="7"/>
</dbReference>
<sequence length="1353" mass="144204">MSRRKQAKPQHLKSDEDPSIVGVISENVPGEVVDDADSGNESRSGSEETHVCEKCCAEFFKWSDFCEHLKSCTKNPLVLIVNENEATPDPSQEYPGEPSPAPSCPSDPADSEEAGEGSSSPAEGDDGAEMMLLEREAAPLEKDDEPMEVEMSPEKPVVDPEDQDASPEPDAPLPQIDEAVQPSGNESYTMTSTNVTLETLQSTRVAVAQFSQSFRGGTLAGGVSTMAIPMILDQLMALQQQQIQQLQLIEQIRNQVALMHRQPSAQPALSHHAPHHSTGSASHGASSSSSSCISAVPSQLQLHSFMTPPVHQLPVRVPPTLNGQGPASLTSALEGPISHASQAGGQLGSAGLSNSTSTNSSFSPSSSNVVSSLLPPSTMANTNSISSSSAGTLGGISSSMTLHRNSTSPSTLSHGSLLSSSSSLSNMPLMTHSSSSSVIFPNPLASIAATANALDPLAALMKHRKGKPPNVSVFDTKPSSDDPFFKHKCRFCAKVFGSDSALQIHLRSHTGERPFKCNICGNRFSTKGNLKVHFQRHKEKYPHIQMNPYPVPEYLDNVPTSSGIPYGMSLPPEKPVTTWLDSKPVLPTIPTTVGLQLPPTLPSMIGGYSDSPSLTPLSRSPQRPSPPSSECASLSPNLLNPEASMSHTSESPGPMAAGNDAPPVLIPEGVHLPPNCTTRPGETTNTNNTSMAQVALSATVTMTTTTTQNTNHPTTPPTSHSSHPMISDQFKAKFPFGGLLDSMQTSETSKLQQLVENIDKKMTDPNQCVICHRVLSCQSALKMHYRIHTGERPFKCKICGRAFTTKGNLKTHFGVHRSKPPLRVQHSCPICQKKFTNAVVLQQHIRMHMGGQIPNTPLPEGFQDMDTDLSFDERSLDAMSTYDDDLLDEMEQAMEDEADLKDGEIDPTKPLMFSSEMSPGSSPPTSVISSIAALENQMRMIDSTANMTRCFGQKPMENGLRFGGESDRFNDSSSAVGDLENHSVGSPALSESSGSMQALSPTHSQSESHRSKSPGTRNNTGAPAEEGQRQGQGQGQGQESSVATATVKSEQSETPSPASAIENNGALDLTATQPGGHFIKEENQFSMLFLGRDRGFGAPGMVTASNMIKLEMNGHGRAASLSEGPHLSMGIQVPAAAPQTVMSSNLTPMLAPPPPRRTPKQHNCHNCGKNFSSASALQIHERTHTGEKPFVCSICGRAFTTKGNLKVHMGTHMWNNAPARRGRRLSVENPMALLGGDAMKFSEMFQKDLAARAMNADAGFWNQYAAAISNGLAMKNNEISVIQNGGIPQLPVSLGGGGIPSLGGMSRGMSGGMDRARTGSSPPMTGLEKASLEVGAGRPFSRFIEDNKEIGIN</sequence>
<evidence type="ECO:0000259" key="22">
    <source>
        <dbReference type="PROSITE" id="PS50157"/>
    </source>
</evidence>
<dbReference type="InterPro" id="IPR013087">
    <property type="entry name" value="Znf_C2H2_type"/>
</dbReference>
<evidence type="ECO:0000256" key="1">
    <source>
        <dbReference type="ARBA" id="ARBA00004123"/>
    </source>
</evidence>
<name>A0A6P8G006_CLUHA</name>
<dbReference type="GeneID" id="105905364"/>
<evidence type="ECO:0000256" key="19">
    <source>
        <dbReference type="ARBA" id="ARBA00069284"/>
    </source>
</evidence>
<feature type="domain" description="C2H2-type" evidence="22">
    <location>
        <begin position="766"/>
        <end position="793"/>
    </location>
</feature>
<dbReference type="FunFam" id="3.30.160.60:FF:000025">
    <property type="entry name" value="Spalt-like transcription factor 1"/>
    <property type="match status" value="1"/>
</dbReference>
<keyword evidence="8" id="KW-0862">Zinc</keyword>
<feature type="compositionally biased region" description="Polar residues" evidence="21">
    <location>
        <begin position="396"/>
        <end position="405"/>
    </location>
</feature>
<feature type="compositionally biased region" description="Polar residues" evidence="21">
    <location>
        <begin position="630"/>
        <end position="651"/>
    </location>
</feature>
<keyword evidence="23" id="KW-1185">Reference proteome</keyword>
<feature type="compositionally biased region" description="Low complexity" evidence="21">
    <location>
        <begin position="406"/>
        <end position="417"/>
    </location>
</feature>
<protein>
    <recommendedName>
        <fullName evidence="18">Sal-like protein 1</fullName>
    </recommendedName>
    <alternativeName>
        <fullName evidence="19">Sal-like protein 3</fullName>
    </alternativeName>
</protein>
<feature type="compositionally biased region" description="Polar residues" evidence="21">
    <location>
        <begin position="1040"/>
        <end position="1057"/>
    </location>
</feature>
<evidence type="ECO:0000256" key="21">
    <source>
        <dbReference type="SAM" id="MobiDB-lite"/>
    </source>
</evidence>
<dbReference type="PROSITE" id="PS50157">
    <property type="entry name" value="ZINC_FINGER_C2H2_2"/>
    <property type="match status" value="7"/>
</dbReference>
<feature type="region of interest" description="Disordered" evidence="21">
    <location>
        <begin position="594"/>
        <end position="664"/>
    </location>
</feature>
<keyword evidence="10" id="KW-0805">Transcription regulation</keyword>
<evidence type="ECO:0000256" key="3">
    <source>
        <dbReference type="ARBA" id="ARBA00022499"/>
    </source>
</evidence>
<dbReference type="GO" id="GO:0000792">
    <property type="term" value="C:heterochromatin"/>
    <property type="evidence" value="ECO:0007669"/>
    <property type="project" value="UniProtKB-ARBA"/>
</dbReference>
<keyword evidence="6" id="KW-0677">Repeat</keyword>
<comment type="similarity">
    <text evidence="15">Belongs to the sal C2H2-type zinc-finger protein family.</text>
</comment>
<feature type="region of interest" description="Disordered" evidence="21">
    <location>
        <begin position="338"/>
        <end position="374"/>
    </location>
</feature>
<evidence type="ECO:0000256" key="11">
    <source>
        <dbReference type="ARBA" id="ARBA00023125"/>
    </source>
</evidence>
<evidence type="ECO:0000256" key="8">
    <source>
        <dbReference type="ARBA" id="ARBA00022833"/>
    </source>
</evidence>
<evidence type="ECO:0000256" key="9">
    <source>
        <dbReference type="ARBA" id="ARBA00022843"/>
    </source>
</evidence>
<evidence type="ECO:0000256" key="18">
    <source>
        <dbReference type="ARBA" id="ARBA00069282"/>
    </source>
</evidence>
<comment type="subcellular location">
    <subcellularLocation>
        <location evidence="1">Nucleus</location>
    </subcellularLocation>
</comment>
<dbReference type="Pfam" id="PF00096">
    <property type="entry name" value="zf-C2H2"/>
    <property type="match status" value="5"/>
</dbReference>
<dbReference type="GO" id="GO:0008270">
    <property type="term" value="F:zinc ion binding"/>
    <property type="evidence" value="ECO:0007669"/>
    <property type="project" value="UniProtKB-KW"/>
</dbReference>
<feature type="region of interest" description="Disordered" evidence="21">
    <location>
        <begin position="958"/>
        <end position="1073"/>
    </location>
</feature>
<dbReference type="PANTHER" id="PTHR23233:SF46">
    <property type="entry name" value="SAL-LIKE PROTEIN 3"/>
    <property type="match status" value="1"/>
</dbReference>
<feature type="region of interest" description="Disordered" evidence="21">
    <location>
        <begin position="1"/>
        <end position="49"/>
    </location>
</feature>
<evidence type="ECO:0000256" key="15">
    <source>
        <dbReference type="ARBA" id="ARBA00038474"/>
    </source>
</evidence>
<feature type="domain" description="C2H2-type" evidence="22">
    <location>
        <begin position="826"/>
        <end position="853"/>
    </location>
</feature>
<feature type="domain" description="C2H2-type" evidence="22">
    <location>
        <begin position="1190"/>
        <end position="1217"/>
    </location>
</feature>
<dbReference type="FunFam" id="3.30.160.60:FF:000689">
    <property type="entry name" value="Spalt like transcription factor 1"/>
    <property type="match status" value="1"/>
</dbReference>
<dbReference type="FunFam" id="3.30.160.60:FF:000130">
    <property type="entry name" value="Spalt-like transcription factor 4"/>
    <property type="match status" value="1"/>
</dbReference>
<dbReference type="FunFam" id="3.30.160.60:FF:000079">
    <property type="entry name" value="Spalt-like transcription factor 3"/>
    <property type="match status" value="1"/>
</dbReference>
<dbReference type="GO" id="GO:0000978">
    <property type="term" value="F:RNA polymerase II cis-regulatory region sequence-specific DNA binding"/>
    <property type="evidence" value="ECO:0007669"/>
    <property type="project" value="TreeGrafter"/>
</dbReference>
<dbReference type="CTD" id="560775"/>
<feature type="compositionally biased region" description="Basic residues" evidence="21">
    <location>
        <begin position="1"/>
        <end position="11"/>
    </location>
</feature>
<evidence type="ECO:0000256" key="20">
    <source>
        <dbReference type="PROSITE-ProRule" id="PRU00042"/>
    </source>
</evidence>
<feature type="compositionally biased region" description="Low complexity" evidence="21">
    <location>
        <begin position="609"/>
        <end position="622"/>
    </location>
</feature>
<dbReference type="GO" id="GO:0000981">
    <property type="term" value="F:DNA-binding transcription factor activity, RNA polymerase II-specific"/>
    <property type="evidence" value="ECO:0007669"/>
    <property type="project" value="TreeGrafter"/>
</dbReference>
<keyword evidence="2" id="KW-0678">Repressor</keyword>
<dbReference type="InterPro" id="IPR036236">
    <property type="entry name" value="Znf_C2H2_sf"/>
</dbReference>
<organism evidence="23 24">
    <name type="scientific">Clupea harengus</name>
    <name type="common">Atlantic herring</name>
    <dbReference type="NCBI Taxonomy" id="7950"/>
    <lineage>
        <taxon>Eukaryota</taxon>
        <taxon>Metazoa</taxon>
        <taxon>Chordata</taxon>
        <taxon>Craniata</taxon>
        <taxon>Vertebrata</taxon>
        <taxon>Euteleostomi</taxon>
        <taxon>Actinopterygii</taxon>
        <taxon>Neopterygii</taxon>
        <taxon>Teleostei</taxon>
        <taxon>Clupei</taxon>
        <taxon>Clupeiformes</taxon>
        <taxon>Clupeoidei</taxon>
        <taxon>Clupeidae</taxon>
        <taxon>Clupea</taxon>
    </lineage>
</organism>
<accession>A0A6P8G006</accession>
<dbReference type="GO" id="GO:0000122">
    <property type="term" value="P:negative regulation of transcription by RNA polymerase II"/>
    <property type="evidence" value="ECO:0007669"/>
    <property type="project" value="UniProtKB-ARBA"/>
</dbReference>
<feature type="domain" description="C2H2-type" evidence="22">
    <location>
        <begin position="515"/>
        <end position="542"/>
    </location>
</feature>
<evidence type="ECO:0000256" key="16">
    <source>
        <dbReference type="ARBA" id="ARBA00053244"/>
    </source>
</evidence>
<dbReference type="GO" id="GO:0045944">
    <property type="term" value="P:positive regulation of transcription by RNA polymerase II"/>
    <property type="evidence" value="ECO:0007669"/>
    <property type="project" value="UniProtKB-ARBA"/>
</dbReference>
<evidence type="ECO:0000256" key="17">
    <source>
        <dbReference type="ARBA" id="ARBA00062861"/>
    </source>
</evidence>
<keyword evidence="5" id="KW-0479">Metal-binding</keyword>
<feature type="domain" description="C2H2-type" evidence="22">
    <location>
        <begin position="487"/>
        <end position="514"/>
    </location>
</feature>
<keyword evidence="4" id="KW-0597">Phosphoprotein</keyword>
<dbReference type="KEGG" id="char:105905364"/>
<feature type="compositionally biased region" description="Low complexity" evidence="21">
    <location>
        <begin position="340"/>
        <end position="374"/>
    </location>
</feature>
<dbReference type="InterPro" id="IPR051565">
    <property type="entry name" value="Sal_C2H2-zinc-finger"/>
</dbReference>
<feature type="region of interest" description="Disordered" evidence="21">
    <location>
        <begin position="139"/>
        <end position="174"/>
    </location>
</feature>
<feature type="region of interest" description="Disordered" evidence="21">
    <location>
        <begin position="396"/>
        <end position="417"/>
    </location>
</feature>
<evidence type="ECO:0000256" key="10">
    <source>
        <dbReference type="ARBA" id="ARBA00023015"/>
    </source>
</evidence>
<keyword evidence="3" id="KW-1017">Isopeptide bond</keyword>
<dbReference type="FunFam" id="3.30.160.60:FF:000961">
    <property type="entry name" value="Spalt like transcription factor 3"/>
    <property type="match status" value="1"/>
</dbReference>
<dbReference type="GO" id="GO:0005654">
    <property type="term" value="C:nucleoplasm"/>
    <property type="evidence" value="ECO:0007669"/>
    <property type="project" value="UniProtKB-ARBA"/>
</dbReference>
<dbReference type="RefSeq" id="XP_031432434.1">
    <property type="nucleotide sequence ID" value="XM_031576574.2"/>
</dbReference>
<dbReference type="GO" id="GO:0007507">
    <property type="term" value="P:heart development"/>
    <property type="evidence" value="ECO:0007669"/>
    <property type="project" value="UniProtKB-ARBA"/>
</dbReference>
<keyword evidence="12" id="KW-0804">Transcription</keyword>
<comment type="subunit">
    <text evidence="17">May associate with NuRD histone deacetylase complex (HDAC). Interacts with components of HDAC complex including HDAC1, HDAC2, RBBP4, RBPP7, MTA1 and MTA2. Interacts with CCNQ. Interacts with NSD2 (via PHD-type zinc fingers 1, 2 and 3).</text>
</comment>
<feature type="compositionally biased region" description="Low complexity" evidence="21">
    <location>
        <begin position="276"/>
        <end position="290"/>
    </location>
</feature>
<comment type="function">
    <text evidence="14">Probable transcription factor.</text>
</comment>
<evidence type="ECO:0000256" key="4">
    <source>
        <dbReference type="ARBA" id="ARBA00022553"/>
    </source>
</evidence>
<keyword evidence="9" id="KW-0832">Ubl conjugation</keyword>
<evidence type="ECO:0000256" key="5">
    <source>
        <dbReference type="ARBA" id="ARBA00022723"/>
    </source>
</evidence>
<dbReference type="Proteomes" id="UP000515152">
    <property type="component" value="Chromosome 11"/>
</dbReference>
<evidence type="ECO:0000313" key="23">
    <source>
        <dbReference type="Proteomes" id="UP000515152"/>
    </source>
</evidence>
<evidence type="ECO:0000256" key="2">
    <source>
        <dbReference type="ARBA" id="ARBA00022491"/>
    </source>
</evidence>
<evidence type="ECO:0000256" key="6">
    <source>
        <dbReference type="ARBA" id="ARBA00022737"/>
    </source>
</evidence>
<dbReference type="PANTHER" id="PTHR23233">
    <property type="entry name" value="SAL-LIKE PROTEIN"/>
    <property type="match status" value="1"/>
</dbReference>
<dbReference type="Gene3D" id="3.30.160.60">
    <property type="entry name" value="Classic Zinc Finger"/>
    <property type="match status" value="6"/>
</dbReference>
<evidence type="ECO:0000313" key="24">
    <source>
        <dbReference type="RefSeq" id="XP_031432434.1"/>
    </source>
</evidence>
<keyword evidence="7 20" id="KW-0863">Zinc-finger</keyword>
<comment type="function">
    <text evidence="16">Transcriptional repressor involved in organogenesis. Plays an essential role in ureteric bud invasion during kidney development.</text>
</comment>
<proteinExistence type="inferred from homology"/>
<feature type="compositionally biased region" description="Polar residues" evidence="21">
    <location>
        <begin position="989"/>
        <end position="1005"/>
    </location>
</feature>
<dbReference type="GO" id="GO:0003337">
    <property type="term" value="P:mesenchymal to epithelial transition involved in metanephros morphogenesis"/>
    <property type="evidence" value="ECO:0007669"/>
    <property type="project" value="UniProtKB-ARBA"/>
</dbReference>
<evidence type="ECO:0000256" key="7">
    <source>
        <dbReference type="ARBA" id="ARBA00022771"/>
    </source>
</evidence>
<reference evidence="24" key="1">
    <citation type="submission" date="2025-08" db="UniProtKB">
        <authorList>
            <consortium name="RefSeq"/>
        </authorList>
    </citation>
    <scope>IDENTIFICATION</scope>
</reference>
<gene>
    <name evidence="24" type="primary">sall3a</name>
</gene>
<keyword evidence="13" id="KW-0539">Nucleus</keyword>
<feature type="region of interest" description="Disordered" evidence="21">
    <location>
        <begin position="262"/>
        <end position="290"/>
    </location>
</feature>
<keyword evidence="11" id="KW-0238">DNA-binding</keyword>
<feature type="domain" description="C2H2-type" evidence="22">
    <location>
        <begin position="794"/>
        <end position="821"/>
    </location>
</feature>
<evidence type="ECO:0000256" key="14">
    <source>
        <dbReference type="ARBA" id="ARBA00037260"/>
    </source>
</evidence>
<dbReference type="FunFam" id="3.30.160.60:FF:000215">
    <property type="entry name" value="Spalt-like transcription factor 3"/>
    <property type="match status" value="1"/>
</dbReference>
<dbReference type="SMART" id="SM00355">
    <property type="entry name" value="ZnF_C2H2"/>
    <property type="match status" value="8"/>
</dbReference>
<dbReference type="SUPFAM" id="SSF57667">
    <property type="entry name" value="beta-beta-alpha zinc fingers"/>
    <property type="match status" value="4"/>
</dbReference>
<evidence type="ECO:0000256" key="12">
    <source>
        <dbReference type="ARBA" id="ARBA00023163"/>
    </source>
</evidence>
<feature type="region of interest" description="Disordered" evidence="21">
    <location>
        <begin position="86"/>
        <end position="126"/>
    </location>
</feature>